<dbReference type="CDD" id="cd00156">
    <property type="entry name" value="REC"/>
    <property type="match status" value="1"/>
</dbReference>
<evidence type="ECO:0000259" key="8">
    <source>
        <dbReference type="PROSITE" id="PS50110"/>
    </source>
</evidence>
<dbReference type="PANTHER" id="PTHR32071">
    <property type="entry name" value="TRANSCRIPTIONAL REGULATORY PROTEIN"/>
    <property type="match status" value="1"/>
</dbReference>
<dbReference type="PROSITE" id="PS00676">
    <property type="entry name" value="SIGMA54_INTERACT_2"/>
    <property type="match status" value="1"/>
</dbReference>
<dbReference type="Pfam" id="PF25601">
    <property type="entry name" value="AAA_lid_14"/>
    <property type="match status" value="1"/>
</dbReference>
<dbReference type="InterPro" id="IPR009057">
    <property type="entry name" value="Homeodomain-like_sf"/>
</dbReference>
<dbReference type="PROSITE" id="PS00688">
    <property type="entry name" value="SIGMA54_INTERACT_3"/>
    <property type="match status" value="1"/>
</dbReference>
<dbReference type="InterPro" id="IPR002078">
    <property type="entry name" value="Sigma_54_int"/>
</dbReference>
<accession>A0A1N6JWS0</accession>
<keyword evidence="1" id="KW-0547">Nucleotide-binding</keyword>
<dbReference type="InterPro" id="IPR058031">
    <property type="entry name" value="AAA_lid_NorR"/>
</dbReference>
<evidence type="ECO:0000256" key="4">
    <source>
        <dbReference type="ARBA" id="ARBA00023125"/>
    </source>
</evidence>
<dbReference type="Pfam" id="PF00158">
    <property type="entry name" value="Sigma54_activat"/>
    <property type="match status" value="1"/>
</dbReference>
<dbReference type="RefSeq" id="WP_074267267.1">
    <property type="nucleotide sequence ID" value="NZ_FSRM01000002.1"/>
</dbReference>
<dbReference type="InterPro" id="IPR003593">
    <property type="entry name" value="AAA+_ATPase"/>
</dbReference>
<dbReference type="GO" id="GO:0005524">
    <property type="term" value="F:ATP binding"/>
    <property type="evidence" value="ECO:0007669"/>
    <property type="project" value="UniProtKB-KW"/>
</dbReference>
<dbReference type="Pfam" id="PF02954">
    <property type="entry name" value="HTH_8"/>
    <property type="match status" value="1"/>
</dbReference>
<dbReference type="Proteomes" id="UP000184693">
    <property type="component" value="Unassembled WGS sequence"/>
</dbReference>
<dbReference type="GO" id="GO:0006355">
    <property type="term" value="P:regulation of DNA-templated transcription"/>
    <property type="evidence" value="ECO:0007669"/>
    <property type="project" value="InterPro"/>
</dbReference>
<dbReference type="Gene3D" id="3.40.50.2300">
    <property type="match status" value="1"/>
</dbReference>
<dbReference type="FunFam" id="3.40.50.300:FF:000006">
    <property type="entry name" value="DNA-binding transcriptional regulator NtrC"/>
    <property type="match status" value="1"/>
</dbReference>
<dbReference type="SMART" id="SM00382">
    <property type="entry name" value="AAA"/>
    <property type="match status" value="1"/>
</dbReference>
<dbReference type="InterPro" id="IPR011006">
    <property type="entry name" value="CheY-like_superfamily"/>
</dbReference>
<dbReference type="SMART" id="SM00448">
    <property type="entry name" value="REC"/>
    <property type="match status" value="1"/>
</dbReference>
<proteinExistence type="predicted"/>
<sequence>MPHILIVDDDDAFRESLAETLGDLGHTVIEASGGRQALECFTSGVPIDCAFLDFRMTDMSGIELLEQLRAMPERKTLPVVVLTAFATSDNTIHAMRLGAFEHLTKPVGRDAIAELLRKIAASNQSSFTATQVASDEAWGDDTAPRLLGSSDALRDAQKQIGRAAATDSTVLISGETGTGKEVAARVLHDASARRLRPFVAINCAAIPTELLESELFGHAKGAFTGAQMQRVGRFVEANGGTLFLDEIGDLPLPMQAKLLRVIQERVLTPLGSNLNTPIDVRIVAATHRDLGAEVAAGRFREDLFYRLNVIPIHLPPLRERPDDILALAAHFLALAAQRSGISRTLGASAERRLLAHTWPGNVRELKNAMERVAALARGPLATDDDLAFLTAPQIAASDLPGALLDLPLPEAIERLERASIERALRLAAGNRAEAARRLGISRQSLYTKMAAYKLG</sequence>
<keyword evidence="4" id="KW-0238">DNA-binding</keyword>
<dbReference type="AlphaFoldDB" id="A0A1N6JWS0"/>
<dbReference type="SUPFAM" id="SSF52172">
    <property type="entry name" value="CheY-like"/>
    <property type="match status" value="1"/>
</dbReference>
<feature type="domain" description="Response regulatory" evidence="8">
    <location>
        <begin position="3"/>
        <end position="120"/>
    </location>
</feature>
<dbReference type="InterPro" id="IPR002197">
    <property type="entry name" value="HTH_Fis"/>
</dbReference>
<dbReference type="SUPFAM" id="SSF52540">
    <property type="entry name" value="P-loop containing nucleoside triphosphate hydrolases"/>
    <property type="match status" value="1"/>
</dbReference>
<dbReference type="InterPro" id="IPR001789">
    <property type="entry name" value="Sig_transdc_resp-reg_receiver"/>
</dbReference>
<evidence type="ECO:0000256" key="2">
    <source>
        <dbReference type="ARBA" id="ARBA00022840"/>
    </source>
</evidence>
<dbReference type="PROSITE" id="PS50110">
    <property type="entry name" value="RESPONSE_REGULATORY"/>
    <property type="match status" value="1"/>
</dbReference>
<evidence type="ECO:0000256" key="1">
    <source>
        <dbReference type="ARBA" id="ARBA00022741"/>
    </source>
</evidence>
<dbReference type="OrthoDB" id="9761705at2"/>
<keyword evidence="6" id="KW-0597">Phosphoprotein</keyword>
<gene>
    <name evidence="9" type="ORF">SAMN05444168_5267</name>
</gene>
<dbReference type="Pfam" id="PF00072">
    <property type="entry name" value="Response_reg"/>
    <property type="match status" value="1"/>
</dbReference>
<dbReference type="GO" id="GO:0043565">
    <property type="term" value="F:sequence-specific DNA binding"/>
    <property type="evidence" value="ECO:0007669"/>
    <property type="project" value="InterPro"/>
</dbReference>
<dbReference type="SUPFAM" id="SSF46689">
    <property type="entry name" value="Homeodomain-like"/>
    <property type="match status" value="1"/>
</dbReference>
<protein>
    <submittedName>
        <fullName evidence="9">Two component, sigma54 specific, transcriptional regulator, Fis family</fullName>
    </submittedName>
</protein>
<dbReference type="CDD" id="cd00009">
    <property type="entry name" value="AAA"/>
    <property type="match status" value="1"/>
</dbReference>
<keyword evidence="3" id="KW-0805">Transcription regulation</keyword>
<dbReference type="Gene3D" id="1.10.10.60">
    <property type="entry name" value="Homeodomain-like"/>
    <property type="match status" value="1"/>
</dbReference>
<dbReference type="GO" id="GO:0000160">
    <property type="term" value="P:phosphorelay signal transduction system"/>
    <property type="evidence" value="ECO:0007669"/>
    <property type="project" value="InterPro"/>
</dbReference>
<evidence type="ECO:0000256" key="6">
    <source>
        <dbReference type="PROSITE-ProRule" id="PRU00169"/>
    </source>
</evidence>
<dbReference type="InterPro" id="IPR025943">
    <property type="entry name" value="Sigma_54_int_dom_ATP-bd_2"/>
</dbReference>
<dbReference type="PROSITE" id="PS50045">
    <property type="entry name" value="SIGMA54_INTERACT_4"/>
    <property type="match status" value="1"/>
</dbReference>
<feature type="modified residue" description="4-aspartylphosphate" evidence="6">
    <location>
        <position position="53"/>
    </location>
</feature>
<dbReference type="InterPro" id="IPR027417">
    <property type="entry name" value="P-loop_NTPase"/>
</dbReference>
<feature type="domain" description="Sigma-54 factor interaction" evidence="7">
    <location>
        <begin position="146"/>
        <end position="374"/>
    </location>
</feature>
<dbReference type="EMBL" id="FSRM01000002">
    <property type="protein sequence ID" value="SIO48683.1"/>
    <property type="molecule type" value="Genomic_DNA"/>
</dbReference>
<evidence type="ECO:0000256" key="5">
    <source>
        <dbReference type="ARBA" id="ARBA00023163"/>
    </source>
</evidence>
<dbReference type="Gene3D" id="3.40.50.300">
    <property type="entry name" value="P-loop containing nucleotide triphosphate hydrolases"/>
    <property type="match status" value="1"/>
</dbReference>
<evidence type="ECO:0000313" key="10">
    <source>
        <dbReference type="Proteomes" id="UP000184693"/>
    </source>
</evidence>
<keyword evidence="5" id="KW-0804">Transcription</keyword>
<keyword evidence="2" id="KW-0067">ATP-binding</keyword>
<dbReference type="PRINTS" id="PR01590">
    <property type="entry name" value="HTHFIS"/>
</dbReference>
<evidence type="ECO:0000256" key="3">
    <source>
        <dbReference type="ARBA" id="ARBA00023015"/>
    </source>
</evidence>
<reference evidence="9 10" key="1">
    <citation type="submission" date="2016-11" db="EMBL/GenBank/DDBJ databases">
        <authorList>
            <person name="Jaros S."/>
            <person name="Januszkiewicz K."/>
            <person name="Wedrychowicz H."/>
        </authorList>
    </citation>
    <scope>NUCLEOTIDE SEQUENCE [LARGE SCALE GENOMIC DNA]</scope>
    <source>
        <strain evidence="9 10">GAS86</strain>
    </source>
</reference>
<organism evidence="9 10">
    <name type="scientific">Paraburkholderia phenazinium</name>
    <dbReference type="NCBI Taxonomy" id="60549"/>
    <lineage>
        <taxon>Bacteria</taxon>
        <taxon>Pseudomonadati</taxon>
        <taxon>Pseudomonadota</taxon>
        <taxon>Betaproteobacteria</taxon>
        <taxon>Burkholderiales</taxon>
        <taxon>Burkholderiaceae</taxon>
        <taxon>Paraburkholderia</taxon>
    </lineage>
</organism>
<name>A0A1N6JWS0_9BURK</name>
<evidence type="ECO:0000259" key="7">
    <source>
        <dbReference type="PROSITE" id="PS50045"/>
    </source>
</evidence>
<evidence type="ECO:0000313" key="9">
    <source>
        <dbReference type="EMBL" id="SIO48683.1"/>
    </source>
</evidence>
<dbReference type="Gene3D" id="1.10.8.60">
    <property type="match status" value="1"/>
</dbReference>
<dbReference type="InterPro" id="IPR025944">
    <property type="entry name" value="Sigma_54_int_dom_CS"/>
</dbReference>